<keyword evidence="3" id="KW-0464">Manganese</keyword>
<dbReference type="EMBL" id="AUWU02000005">
    <property type="protein sequence ID" value="KAH0573156.1"/>
    <property type="molecule type" value="Genomic_DNA"/>
</dbReference>
<evidence type="ECO:0000313" key="6">
    <source>
        <dbReference type="EMBL" id="EST41844.1"/>
    </source>
</evidence>
<keyword evidence="8" id="KW-1185">Reference proteome</keyword>
<dbReference type="AlphaFoldDB" id="V6LMA4"/>
<dbReference type="GO" id="GO:0004722">
    <property type="term" value="F:protein serine/threonine phosphatase activity"/>
    <property type="evidence" value="ECO:0007669"/>
    <property type="project" value="UniProtKB-EC"/>
</dbReference>
<comment type="catalytic activity">
    <reaction evidence="4">
        <text>O-phospho-L-threonyl-[protein] + H2O = L-threonyl-[protein] + phosphate</text>
        <dbReference type="Rhea" id="RHEA:47004"/>
        <dbReference type="Rhea" id="RHEA-COMP:11060"/>
        <dbReference type="Rhea" id="RHEA-COMP:11605"/>
        <dbReference type="ChEBI" id="CHEBI:15377"/>
        <dbReference type="ChEBI" id="CHEBI:30013"/>
        <dbReference type="ChEBI" id="CHEBI:43474"/>
        <dbReference type="ChEBI" id="CHEBI:61977"/>
        <dbReference type="EC" id="3.1.3.16"/>
    </reaction>
</comment>
<name>V6LMA4_9EUKA</name>
<dbReference type="InterPro" id="IPR029052">
    <property type="entry name" value="Metallo-depent_PP-like"/>
</dbReference>
<dbReference type="PRINTS" id="PR00114">
    <property type="entry name" value="STPHPHTASE"/>
</dbReference>
<protein>
    <recommendedName>
        <fullName evidence="4">Serine/threonine-protein phosphatase</fullName>
        <ecNumber evidence="4">3.1.3.16</ecNumber>
    </recommendedName>
</protein>
<dbReference type="GO" id="GO:0046872">
    <property type="term" value="F:metal ion binding"/>
    <property type="evidence" value="ECO:0007669"/>
    <property type="project" value="UniProtKB-KW"/>
</dbReference>
<keyword evidence="2 4" id="KW-0378">Hydrolase</keyword>
<gene>
    <name evidence="6" type="ORF">SS50377_18678</name>
    <name evidence="7" type="ORF">SS50377_25275</name>
</gene>
<comment type="similarity">
    <text evidence="4">Belongs to the PPP phosphatase family.</text>
</comment>
<organism evidence="6">
    <name type="scientific">Spironucleus salmonicida</name>
    <dbReference type="NCBI Taxonomy" id="348837"/>
    <lineage>
        <taxon>Eukaryota</taxon>
        <taxon>Metamonada</taxon>
        <taxon>Diplomonadida</taxon>
        <taxon>Hexamitidae</taxon>
        <taxon>Hexamitinae</taxon>
        <taxon>Spironucleus</taxon>
    </lineage>
</organism>
<sequence>MAIDLDLFIERVFDGQMLSEEEVDQICKLGQTLLDQEPNVIQVQAPVTIVGDIHGQFHDLIEMFRICGRPPYTNYLFLGDYVDRGYYSVECAILVVLLKLRYPNRITLIRGNHESRQVTQVYGFYDEVLRKYRSQTVWKSFTALFDVLPVAAVVSDKVFCIHAGLSPGFETISELNELFRKQEIPHDGPLADILWSDPDVRQGWGRSPRGAGYIFGADVTEKFLKRNDLKLVARGHQMAMDGYQWNHDKQIVTIFGAPNYCYRSGNQGAVMEIDENCGYGFIQYKYAPRRGDPSAHWVPEYFL</sequence>
<dbReference type="Gene3D" id="3.60.21.10">
    <property type="match status" value="1"/>
</dbReference>
<proteinExistence type="inferred from homology"/>
<dbReference type="PANTHER" id="PTHR45619">
    <property type="entry name" value="SERINE/THREONINE-PROTEIN PHOSPHATASE PP2A-RELATED"/>
    <property type="match status" value="1"/>
</dbReference>
<evidence type="ECO:0000256" key="4">
    <source>
        <dbReference type="RuleBase" id="RU004273"/>
    </source>
</evidence>
<evidence type="ECO:0000256" key="2">
    <source>
        <dbReference type="ARBA" id="ARBA00022801"/>
    </source>
</evidence>
<evidence type="ECO:0000313" key="8">
    <source>
        <dbReference type="Proteomes" id="UP000018208"/>
    </source>
</evidence>
<dbReference type="PROSITE" id="PS00125">
    <property type="entry name" value="SER_THR_PHOSPHATASE"/>
    <property type="match status" value="1"/>
</dbReference>
<evidence type="ECO:0000313" key="7">
    <source>
        <dbReference type="EMBL" id="KAH0573156.1"/>
    </source>
</evidence>
<keyword evidence="1" id="KW-0479">Metal-binding</keyword>
<dbReference type="InterPro" id="IPR006186">
    <property type="entry name" value="Ser/Thr-sp_prot-phosphatase"/>
</dbReference>
<dbReference type="Pfam" id="PF00149">
    <property type="entry name" value="Metallophos"/>
    <property type="match status" value="1"/>
</dbReference>
<dbReference type="OrthoDB" id="1930084at2759"/>
<reference evidence="7" key="2">
    <citation type="submission" date="2020-12" db="EMBL/GenBank/DDBJ databases">
        <title>New Spironucleus salmonicida genome in near-complete chromosomes.</title>
        <authorList>
            <person name="Xu F."/>
            <person name="Kurt Z."/>
            <person name="Jimenez-Gonzalez A."/>
            <person name="Astvaldsson A."/>
            <person name="Andersson J.O."/>
            <person name="Svard S.G."/>
        </authorList>
    </citation>
    <scope>NUCLEOTIDE SEQUENCE</scope>
    <source>
        <strain evidence="7">ATCC 50377</strain>
    </source>
</reference>
<evidence type="ECO:0000256" key="1">
    <source>
        <dbReference type="ARBA" id="ARBA00022723"/>
    </source>
</evidence>
<dbReference type="EC" id="3.1.3.16" evidence="4"/>
<dbReference type="InterPro" id="IPR004843">
    <property type="entry name" value="Calcineurin-like_PHP"/>
</dbReference>
<dbReference type="Proteomes" id="UP000018208">
    <property type="component" value="Unassembled WGS sequence"/>
</dbReference>
<evidence type="ECO:0000256" key="3">
    <source>
        <dbReference type="ARBA" id="ARBA00023211"/>
    </source>
</evidence>
<reference evidence="6 7" key="1">
    <citation type="journal article" date="2014" name="PLoS Genet.">
        <title>The Genome of Spironucleus salmonicida Highlights a Fish Pathogen Adapted to Fluctuating Environments.</title>
        <authorList>
            <person name="Xu F."/>
            <person name="Jerlstrom-Hultqvist J."/>
            <person name="Einarsson E."/>
            <person name="Astvaldsson A."/>
            <person name="Svard S.G."/>
            <person name="Andersson J.O."/>
        </authorList>
    </citation>
    <scope>NUCLEOTIDE SEQUENCE</scope>
    <source>
        <strain evidence="7">ATCC 50377</strain>
    </source>
</reference>
<accession>V6LMA4</accession>
<dbReference type="InterPro" id="IPR047129">
    <property type="entry name" value="PPA2-like"/>
</dbReference>
<dbReference type="SMART" id="SM00156">
    <property type="entry name" value="PP2Ac"/>
    <property type="match status" value="1"/>
</dbReference>
<feature type="domain" description="Serine/threonine specific protein phosphatases" evidence="5">
    <location>
        <begin position="109"/>
        <end position="114"/>
    </location>
</feature>
<dbReference type="VEuPathDB" id="GiardiaDB:SS50377_25275"/>
<dbReference type="CDD" id="cd07415">
    <property type="entry name" value="MPP_PP2A_PP4_PP6"/>
    <property type="match status" value="1"/>
</dbReference>
<dbReference type="SUPFAM" id="SSF56300">
    <property type="entry name" value="Metallo-dependent phosphatases"/>
    <property type="match status" value="1"/>
</dbReference>
<dbReference type="EMBL" id="KI546167">
    <property type="protein sequence ID" value="EST41844.1"/>
    <property type="molecule type" value="Genomic_DNA"/>
</dbReference>
<evidence type="ECO:0000259" key="5">
    <source>
        <dbReference type="PROSITE" id="PS00125"/>
    </source>
</evidence>